<dbReference type="RefSeq" id="WP_220589856.1">
    <property type="nucleotide sequence ID" value="NZ_RKLQ01000005.1"/>
</dbReference>
<keyword evidence="1" id="KW-1133">Transmembrane helix</keyword>
<protein>
    <submittedName>
        <fullName evidence="2">Uncharacterized protein</fullName>
    </submittedName>
</protein>
<dbReference type="EMBL" id="RKLQ01000005">
    <property type="protein sequence ID" value="MBX0305659.1"/>
    <property type="molecule type" value="Genomic_DNA"/>
</dbReference>
<name>A0A8J7YMT3_9EURY</name>
<feature type="transmembrane region" description="Helical" evidence="1">
    <location>
        <begin position="12"/>
        <end position="31"/>
    </location>
</feature>
<dbReference type="AlphaFoldDB" id="A0A8J7YMT3"/>
<accession>A0A8J7YMT3</accession>
<keyword evidence="1" id="KW-0812">Transmembrane</keyword>
<evidence type="ECO:0000256" key="1">
    <source>
        <dbReference type="SAM" id="Phobius"/>
    </source>
</evidence>
<keyword evidence="3" id="KW-1185">Reference proteome</keyword>
<gene>
    <name evidence="2" type="ORF">EGD98_18610</name>
</gene>
<evidence type="ECO:0000313" key="2">
    <source>
        <dbReference type="EMBL" id="MBX0305659.1"/>
    </source>
</evidence>
<sequence length="65" mass="6909">MDVDGLKEVAPHYIALAILVVLVLTTVEAVVGELGFWPELAIVLGIAVAYRPLVVRLGVAPSGWQ</sequence>
<keyword evidence="1" id="KW-0472">Membrane</keyword>
<evidence type="ECO:0000313" key="3">
    <source>
        <dbReference type="Proteomes" id="UP000783863"/>
    </source>
</evidence>
<dbReference type="Proteomes" id="UP000783863">
    <property type="component" value="Unassembled WGS sequence"/>
</dbReference>
<reference evidence="2" key="1">
    <citation type="submission" date="2021-06" db="EMBL/GenBank/DDBJ databases">
        <title>Halomicroarcula sp. F24A a new haloarchaeum isolated from saline soil.</title>
        <authorList>
            <person name="Duran-Viseras A."/>
            <person name="Sanchez-Porro C."/>
            <person name="Ventosa A."/>
        </authorList>
    </citation>
    <scope>NUCLEOTIDE SEQUENCE</scope>
    <source>
        <strain evidence="2">F24A</strain>
    </source>
</reference>
<comment type="caution">
    <text evidence="2">The sequence shown here is derived from an EMBL/GenBank/DDBJ whole genome shotgun (WGS) entry which is preliminary data.</text>
</comment>
<proteinExistence type="predicted"/>
<organism evidence="2 3">
    <name type="scientific">Haloarcula salinisoli</name>
    <dbReference type="NCBI Taxonomy" id="2487746"/>
    <lineage>
        <taxon>Archaea</taxon>
        <taxon>Methanobacteriati</taxon>
        <taxon>Methanobacteriota</taxon>
        <taxon>Stenosarchaea group</taxon>
        <taxon>Halobacteria</taxon>
        <taxon>Halobacteriales</taxon>
        <taxon>Haloarculaceae</taxon>
        <taxon>Haloarcula</taxon>
    </lineage>
</organism>
<feature type="transmembrane region" description="Helical" evidence="1">
    <location>
        <begin position="40"/>
        <end position="59"/>
    </location>
</feature>